<sequence length="132" mass="15023">MHLYVDFNRLLSIPPFDVVKILKKRKDKLAPPHMNEMLKEMLRLKNFSSTLKAINIEIITGQCLKSHEGKILEAKVIASTIDFVMPKLDVTSKCSSSLMLKNQAKKTKVSSPIVRLEESQDSNDGLVFKRPR</sequence>
<proteinExistence type="predicted"/>
<reference evidence="1 2" key="1">
    <citation type="submission" date="2020-05" db="EMBL/GenBank/DDBJ databases">
        <title>Vigna angularis (adzuki bean) Var. LongXiaoDou No. 4 denovo assembly.</title>
        <authorList>
            <person name="Xiang H."/>
        </authorList>
    </citation>
    <scope>NUCLEOTIDE SEQUENCE [LARGE SCALE GENOMIC DNA]</scope>
    <source>
        <tissue evidence="1">Leaf</tissue>
    </source>
</reference>
<dbReference type="EMBL" id="JABFOF010000004">
    <property type="protein sequence ID" value="KAG2399667.1"/>
    <property type="molecule type" value="Genomic_DNA"/>
</dbReference>
<accession>A0A8T0KIC9</accession>
<protein>
    <submittedName>
        <fullName evidence="1">Uncharacterized protein</fullName>
    </submittedName>
</protein>
<evidence type="ECO:0000313" key="1">
    <source>
        <dbReference type="EMBL" id="KAG2399667.1"/>
    </source>
</evidence>
<dbReference type="AlphaFoldDB" id="A0A8T0KIC9"/>
<name>A0A8T0KIC9_PHAAN</name>
<gene>
    <name evidence="1" type="ORF">HKW66_Vig0104800</name>
</gene>
<evidence type="ECO:0000313" key="2">
    <source>
        <dbReference type="Proteomes" id="UP000743370"/>
    </source>
</evidence>
<comment type="caution">
    <text evidence="1">The sequence shown here is derived from an EMBL/GenBank/DDBJ whole genome shotgun (WGS) entry which is preliminary data.</text>
</comment>
<organism evidence="1 2">
    <name type="scientific">Phaseolus angularis</name>
    <name type="common">Azuki bean</name>
    <name type="synonym">Vigna angularis</name>
    <dbReference type="NCBI Taxonomy" id="3914"/>
    <lineage>
        <taxon>Eukaryota</taxon>
        <taxon>Viridiplantae</taxon>
        <taxon>Streptophyta</taxon>
        <taxon>Embryophyta</taxon>
        <taxon>Tracheophyta</taxon>
        <taxon>Spermatophyta</taxon>
        <taxon>Magnoliopsida</taxon>
        <taxon>eudicotyledons</taxon>
        <taxon>Gunneridae</taxon>
        <taxon>Pentapetalae</taxon>
        <taxon>rosids</taxon>
        <taxon>fabids</taxon>
        <taxon>Fabales</taxon>
        <taxon>Fabaceae</taxon>
        <taxon>Papilionoideae</taxon>
        <taxon>50 kb inversion clade</taxon>
        <taxon>NPAAA clade</taxon>
        <taxon>indigoferoid/millettioid clade</taxon>
        <taxon>Phaseoleae</taxon>
        <taxon>Vigna</taxon>
    </lineage>
</organism>
<dbReference type="Proteomes" id="UP000743370">
    <property type="component" value="Unassembled WGS sequence"/>
</dbReference>